<sequence>MSYKKSIAIGLAMMYFKKVDELEDEILNKETIFNNVIRLFIAFFQIFVSFIVLLILQFVEIPIRSIIFKGTIQDKYDHWIESWIRAYEGAKKGFE</sequence>
<gene>
    <name evidence="2" type="ORF">LCGC14_0884780</name>
</gene>
<evidence type="ECO:0000256" key="1">
    <source>
        <dbReference type="SAM" id="Phobius"/>
    </source>
</evidence>
<proteinExistence type="predicted"/>
<protein>
    <submittedName>
        <fullName evidence="2">Uncharacterized protein</fullName>
    </submittedName>
</protein>
<accession>A0A0F9RKF2</accession>
<dbReference type="EMBL" id="LAZR01002802">
    <property type="protein sequence ID" value="KKN25446.1"/>
    <property type="molecule type" value="Genomic_DNA"/>
</dbReference>
<keyword evidence="1" id="KW-0812">Transmembrane</keyword>
<keyword evidence="1" id="KW-0472">Membrane</keyword>
<evidence type="ECO:0000313" key="2">
    <source>
        <dbReference type="EMBL" id="KKN25446.1"/>
    </source>
</evidence>
<comment type="caution">
    <text evidence="2">The sequence shown here is derived from an EMBL/GenBank/DDBJ whole genome shotgun (WGS) entry which is preliminary data.</text>
</comment>
<feature type="transmembrane region" description="Helical" evidence="1">
    <location>
        <begin position="36"/>
        <end position="59"/>
    </location>
</feature>
<dbReference type="AlphaFoldDB" id="A0A0F9RKF2"/>
<name>A0A0F9RKF2_9ZZZZ</name>
<keyword evidence="1" id="KW-1133">Transmembrane helix</keyword>
<organism evidence="2">
    <name type="scientific">marine sediment metagenome</name>
    <dbReference type="NCBI Taxonomy" id="412755"/>
    <lineage>
        <taxon>unclassified sequences</taxon>
        <taxon>metagenomes</taxon>
        <taxon>ecological metagenomes</taxon>
    </lineage>
</organism>
<reference evidence="2" key="1">
    <citation type="journal article" date="2015" name="Nature">
        <title>Complex archaea that bridge the gap between prokaryotes and eukaryotes.</title>
        <authorList>
            <person name="Spang A."/>
            <person name="Saw J.H."/>
            <person name="Jorgensen S.L."/>
            <person name="Zaremba-Niedzwiedzka K."/>
            <person name="Martijn J."/>
            <person name="Lind A.E."/>
            <person name="van Eijk R."/>
            <person name="Schleper C."/>
            <person name="Guy L."/>
            <person name="Ettema T.J."/>
        </authorList>
    </citation>
    <scope>NUCLEOTIDE SEQUENCE</scope>
</reference>